<dbReference type="EMBL" id="CAJGYM010000195">
    <property type="protein sequence ID" value="CAD6199701.1"/>
    <property type="molecule type" value="Genomic_DNA"/>
</dbReference>
<evidence type="ECO:0000313" key="2">
    <source>
        <dbReference type="Proteomes" id="UP000835052"/>
    </source>
</evidence>
<evidence type="ECO:0000313" key="1">
    <source>
        <dbReference type="EMBL" id="CAD6199701.1"/>
    </source>
</evidence>
<accession>A0A8S1HWY9</accession>
<protein>
    <submittedName>
        <fullName evidence="1">Uncharacterized protein</fullName>
    </submittedName>
</protein>
<sequence length="93" mass="10320">MTARRRLGYASMVARRASILEWGLTLTLFCKTPEGVVQRIEVWQMGLGPLLRQLGCVCWSTVFLEHPGTSIEVLLSPGEEVSSSKSPKCRLPC</sequence>
<dbReference type="Proteomes" id="UP000835052">
    <property type="component" value="Unassembled WGS sequence"/>
</dbReference>
<dbReference type="AlphaFoldDB" id="A0A8S1HWY9"/>
<dbReference type="OrthoDB" id="191139at2759"/>
<name>A0A8S1HWY9_9PELO</name>
<reference evidence="1" key="1">
    <citation type="submission" date="2020-10" db="EMBL/GenBank/DDBJ databases">
        <authorList>
            <person name="Kikuchi T."/>
        </authorList>
    </citation>
    <scope>NUCLEOTIDE SEQUENCE</scope>
    <source>
        <strain evidence="1">NKZ352</strain>
    </source>
</reference>
<keyword evidence="2" id="KW-1185">Reference proteome</keyword>
<organism evidence="1 2">
    <name type="scientific">Caenorhabditis auriculariae</name>
    <dbReference type="NCBI Taxonomy" id="2777116"/>
    <lineage>
        <taxon>Eukaryota</taxon>
        <taxon>Metazoa</taxon>
        <taxon>Ecdysozoa</taxon>
        <taxon>Nematoda</taxon>
        <taxon>Chromadorea</taxon>
        <taxon>Rhabditida</taxon>
        <taxon>Rhabditina</taxon>
        <taxon>Rhabditomorpha</taxon>
        <taxon>Rhabditoidea</taxon>
        <taxon>Rhabditidae</taxon>
        <taxon>Peloderinae</taxon>
        <taxon>Caenorhabditis</taxon>
    </lineage>
</organism>
<proteinExistence type="predicted"/>
<gene>
    <name evidence="1" type="ORF">CAUJ_LOCUS15601</name>
</gene>
<comment type="caution">
    <text evidence="1">The sequence shown here is derived from an EMBL/GenBank/DDBJ whole genome shotgun (WGS) entry which is preliminary data.</text>
</comment>